<dbReference type="WBParaSite" id="Csp11.Scaffold629.g11848.t2">
    <property type="protein sequence ID" value="Csp11.Scaffold629.g11848.t2"/>
    <property type="gene ID" value="Csp11.Scaffold629.g11848"/>
</dbReference>
<dbReference type="InterPro" id="IPR009003">
    <property type="entry name" value="Peptidase_S1_PA"/>
</dbReference>
<dbReference type="InterPro" id="IPR043504">
    <property type="entry name" value="Peptidase_S1_PA_chymotrypsin"/>
</dbReference>
<keyword evidence="1" id="KW-0812">Transmembrane</keyword>
<dbReference type="SUPFAM" id="SSF50494">
    <property type="entry name" value="Trypsin-like serine proteases"/>
    <property type="match status" value="1"/>
</dbReference>
<dbReference type="InterPro" id="IPR005514">
    <property type="entry name" value="DUF316"/>
</dbReference>
<organism evidence="2 3">
    <name type="scientific">Caenorhabditis tropicalis</name>
    <dbReference type="NCBI Taxonomy" id="1561998"/>
    <lineage>
        <taxon>Eukaryota</taxon>
        <taxon>Metazoa</taxon>
        <taxon>Ecdysozoa</taxon>
        <taxon>Nematoda</taxon>
        <taxon>Chromadorea</taxon>
        <taxon>Rhabditida</taxon>
        <taxon>Rhabditina</taxon>
        <taxon>Rhabditomorpha</taxon>
        <taxon>Rhabditoidea</taxon>
        <taxon>Rhabditidae</taxon>
        <taxon>Peloderinae</taxon>
        <taxon>Caenorhabditis</taxon>
    </lineage>
</organism>
<dbReference type="Gene3D" id="2.40.10.10">
    <property type="entry name" value="Trypsin-like serine proteases"/>
    <property type="match status" value="1"/>
</dbReference>
<accession>A0A1I7TU99</accession>
<dbReference type="AlphaFoldDB" id="A0A1I7TU99"/>
<keyword evidence="1" id="KW-0472">Membrane</keyword>
<proteinExistence type="predicted"/>
<dbReference type="Proteomes" id="UP000095282">
    <property type="component" value="Unplaced"/>
</dbReference>
<evidence type="ECO:0000313" key="2">
    <source>
        <dbReference type="Proteomes" id="UP000095282"/>
    </source>
</evidence>
<dbReference type="Pfam" id="PF03761">
    <property type="entry name" value="DUF316"/>
    <property type="match status" value="1"/>
</dbReference>
<keyword evidence="1" id="KW-1133">Transmembrane helix</keyword>
<dbReference type="PANTHER" id="PTHR22596:SF16">
    <property type="entry name" value="PEPTIDASE S1 DOMAIN-CONTAINING PROTEIN"/>
    <property type="match status" value="1"/>
</dbReference>
<name>A0A1I7TU99_9PELO</name>
<keyword evidence="2" id="KW-1185">Reference proteome</keyword>
<protein>
    <submittedName>
        <fullName evidence="3">PAZ domain-containing protein</fullName>
    </submittedName>
</protein>
<sequence length="244" mass="28419">MKLSSIISIIFIIRQINSYRLDETVNEQRLNSCGKSIQSKIYMGKEVEQSKAPWAVQISLLTYACSGTIISSRHILYATHCVQPAMKNVTAEHTIGIKIWQMRGRKPMDQRIVRYRKNISANAVGTMLDFYGYGVNPPKRVHTDNVTWPKLTLRHETTQIYSVDYIEDYYFHAKDSKDKTIVCPLLVMIPMIEKTINLKYTLQLDTIVTSSVNRPEYVKYPQDSIYFFFLFGSLLYFTFIEKRK</sequence>
<evidence type="ECO:0000313" key="3">
    <source>
        <dbReference type="WBParaSite" id="Csp11.Scaffold629.g11848.t2"/>
    </source>
</evidence>
<dbReference type="PANTHER" id="PTHR22596">
    <property type="entry name" value="TRYPSIN-LIKE PROTEASE PROTEIN 6"/>
    <property type="match status" value="1"/>
</dbReference>
<feature type="transmembrane region" description="Helical" evidence="1">
    <location>
        <begin position="224"/>
        <end position="240"/>
    </location>
</feature>
<dbReference type="STRING" id="1561998.A0A1I7TU99"/>
<evidence type="ECO:0000256" key="1">
    <source>
        <dbReference type="SAM" id="Phobius"/>
    </source>
</evidence>
<reference evidence="3" key="1">
    <citation type="submission" date="2016-11" db="UniProtKB">
        <authorList>
            <consortium name="WormBaseParasite"/>
        </authorList>
    </citation>
    <scope>IDENTIFICATION</scope>
</reference>